<feature type="transmembrane region" description="Helical" evidence="7">
    <location>
        <begin position="105"/>
        <end position="129"/>
    </location>
</feature>
<feature type="transmembrane region" description="Helical" evidence="7">
    <location>
        <begin position="274"/>
        <end position="295"/>
    </location>
</feature>
<feature type="transmembrane region" description="Helical" evidence="7">
    <location>
        <begin position="227"/>
        <end position="247"/>
    </location>
</feature>
<feature type="compositionally biased region" description="Basic and acidic residues" evidence="6">
    <location>
        <begin position="341"/>
        <end position="353"/>
    </location>
</feature>
<keyword evidence="10" id="KW-1185">Reference proteome</keyword>
<feature type="domain" description="Rhodopsin" evidence="8">
    <location>
        <begin position="49"/>
        <end position="299"/>
    </location>
</feature>
<dbReference type="RefSeq" id="XP_062654073.1">
    <property type="nucleotide sequence ID" value="XM_062804950.1"/>
</dbReference>
<evidence type="ECO:0000256" key="5">
    <source>
        <dbReference type="ARBA" id="ARBA00038359"/>
    </source>
</evidence>
<dbReference type="Pfam" id="PF20684">
    <property type="entry name" value="Fung_rhodopsin"/>
    <property type="match status" value="1"/>
</dbReference>
<feature type="transmembrane region" description="Helical" evidence="7">
    <location>
        <begin position="187"/>
        <end position="206"/>
    </location>
</feature>
<feature type="transmembrane region" description="Helical" evidence="7">
    <location>
        <begin position="141"/>
        <end position="167"/>
    </location>
</feature>
<protein>
    <recommendedName>
        <fullName evidence="8">Rhodopsin domain-containing protein</fullName>
    </recommendedName>
</protein>
<organism evidence="9 10">
    <name type="scientific">Chaetomium fimeti</name>
    <dbReference type="NCBI Taxonomy" id="1854472"/>
    <lineage>
        <taxon>Eukaryota</taxon>
        <taxon>Fungi</taxon>
        <taxon>Dikarya</taxon>
        <taxon>Ascomycota</taxon>
        <taxon>Pezizomycotina</taxon>
        <taxon>Sordariomycetes</taxon>
        <taxon>Sordariomycetidae</taxon>
        <taxon>Sordariales</taxon>
        <taxon>Chaetomiaceae</taxon>
        <taxon>Chaetomium</taxon>
    </lineage>
</organism>
<gene>
    <name evidence="9" type="ORF">B0H64DRAFT_412800</name>
</gene>
<comment type="subcellular location">
    <subcellularLocation>
        <location evidence="1">Membrane</location>
        <topology evidence="1">Multi-pass membrane protein</topology>
    </subcellularLocation>
</comment>
<dbReference type="InterPro" id="IPR052337">
    <property type="entry name" value="SAT4-like"/>
</dbReference>
<evidence type="ECO:0000259" key="8">
    <source>
        <dbReference type="Pfam" id="PF20684"/>
    </source>
</evidence>
<dbReference type="AlphaFoldDB" id="A0AAE0H5W2"/>
<evidence type="ECO:0000256" key="3">
    <source>
        <dbReference type="ARBA" id="ARBA00022989"/>
    </source>
</evidence>
<dbReference type="Proteomes" id="UP001278766">
    <property type="component" value="Unassembled WGS sequence"/>
</dbReference>
<dbReference type="PANTHER" id="PTHR33048">
    <property type="entry name" value="PTH11-LIKE INTEGRAL MEMBRANE PROTEIN (AFU_ORTHOLOGUE AFUA_5G11245)"/>
    <property type="match status" value="1"/>
</dbReference>
<feature type="region of interest" description="Disordered" evidence="6">
    <location>
        <begin position="326"/>
        <end position="385"/>
    </location>
</feature>
<reference evidence="9" key="1">
    <citation type="journal article" date="2023" name="Mol. Phylogenet. Evol.">
        <title>Genome-scale phylogeny and comparative genomics of the fungal order Sordariales.</title>
        <authorList>
            <person name="Hensen N."/>
            <person name="Bonometti L."/>
            <person name="Westerberg I."/>
            <person name="Brannstrom I.O."/>
            <person name="Guillou S."/>
            <person name="Cros-Aarteil S."/>
            <person name="Calhoun S."/>
            <person name="Haridas S."/>
            <person name="Kuo A."/>
            <person name="Mondo S."/>
            <person name="Pangilinan J."/>
            <person name="Riley R."/>
            <person name="LaButti K."/>
            <person name="Andreopoulos B."/>
            <person name="Lipzen A."/>
            <person name="Chen C."/>
            <person name="Yan M."/>
            <person name="Daum C."/>
            <person name="Ng V."/>
            <person name="Clum A."/>
            <person name="Steindorff A."/>
            <person name="Ohm R.A."/>
            <person name="Martin F."/>
            <person name="Silar P."/>
            <person name="Natvig D.O."/>
            <person name="Lalanne C."/>
            <person name="Gautier V."/>
            <person name="Ament-Velasquez S.L."/>
            <person name="Kruys A."/>
            <person name="Hutchinson M.I."/>
            <person name="Powell A.J."/>
            <person name="Barry K."/>
            <person name="Miller A.N."/>
            <person name="Grigoriev I.V."/>
            <person name="Debuchy R."/>
            <person name="Gladieux P."/>
            <person name="Hiltunen Thoren M."/>
            <person name="Johannesson H."/>
        </authorList>
    </citation>
    <scope>NUCLEOTIDE SEQUENCE</scope>
    <source>
        <strain evidence="9">CBS 168.71</strain>
    </source>
</reference>
<name>A0AAE0H5W2_9PEZI</name>
<evidence type="ECO:0000256" key="6">
    <source>
        <dbReference type="SAM" id="MobiDB-lite"/>
    </source>
</evidence>
<comment type="caution">
    <text evidence="9">The sequence shown here is derived from an EMBL/GenBank/DDBJ whole genome shotgun (WGS) entry which is preliminary data.</text>
</comment>
<reference evidence="9" key="2">
    <citation type="submission" date="2023-06" db="EMBL/GenBank/DDBJ databases">
        <authorList>
            <consortium name="Lawrence Berkeley National Laboratory"/>
            <person name="Haridas S."/>
            <person name="Hensen N."/>
            <person name="Bonometti L."/>
            <person name="Westerberg I."/>
            <person name="Brannstrom I.O."/>
            <person name="Guillou S."/>
            <person name="Cros-Aarteil S."/>
            <person name="Calhoun S."/>
            <person name="Kuo A."/>
            <person name="Mondo S."/>
            <person name="Pangilinan J."/>
            <person name="Riley R."/>
            <person name="Labutti K."/>
            <person name="Andreopoulos B."/>
            <person name="Lipzen A."/>
            <person name="Chen C."/>
            <person name="Yanf M."/>
            <person name="Daum C."/>
            <person name="Ng V."/>
            <person name="Clum A."/>
            <person name="Steindorff A."/>
            <person name="Ohm R."/>
            <person name="Martin F."/>
            <person name="Silar P."/>
            <person name="Natvig D."/>
            <person name="Lalanne C."/>
            <person name="Gautier V."/>
            <person name="Ament-Velasquez S.L."/>
            <person name="Kruys A."/>
            <person name="Hutchinson M.I."/>
            <person name="Powell A.J."/>
            <person name="Barry K."/>
            <person name="Miller A.N."/>
            <person name="Grigoriev I.V."/>
            <person name="Debuchy R."/>
            <person name="Gladieux P."/>
            <person name="Thoren M.H."/>
            <person name="Johannesson H."/>
        </authorList>
    </citation>
    <scope>NUCLEOTIDE SEQUENCE</scope>
    <source>
        <strain evidence="9">CBS 168.71</strain>
    </source>
</reference>
<evidence type="ECO:0000256" key="4">
    <source>
        <dbReference type="ARBA" id="ARBA00023136"/>
    </source>
</evidence>
<proteinExistence type="inferred from homology"/>
<feature type="transmembrane region" description="Helical" evidence="7">
    <location>
        <begin position="59"/>
        <end position="85"/>
    </location>
</feature>
<comment type="similarity">
    <text evidence="5">Belongs to the SAT4 family.</text>
</comment>
<dbReference type="GO" id="GO:0016020">
    <property type="term" value="C:membrane"/>
    <property type="evidence" value="ECO:0007669"/>
    <property type="project" value="UniProtKB-SubCell"/>
</dbReference>
<feature type="compositionally biased region" description="Polar residues" evidence="6">
    <location>
        <begin position="326"/>
        <end position="340"/>
    </location>
</feature>
<accession>A0AAE0H5W2</accession>
<evidence type="ECO:0000313" key="10">
    <source>
        <dbReference type="Proteomes" id="UP001278766"/>
    </source>
</evidence>
<evidence type="ECO:0000313" key="9">
    <source>
        <dbReference type="EMBL" id="KAK3290559.1"/>
    </source>
</evidence>
<evidence type="ECO:0000256" key="2">
    <source>
        <dbReference type="ARBA" id="ARBA00022692"/>
    </source>
</evidence>
<evidence type="ECO:0000256" key="7">
    <source>
        <dbReference type="SAM" id="Phobius"/>
    </source>
</evidence>
<sequence>MSQTSGQPPLPPQPTRSYVNKESMTAIGVLFPTLAILMLGVRVYGFWWHSSRGIAVDDVFVVPAAFLSVAAGVALVVGAQTNIIGGHSYPTIARAEQLALGKFEYAFWIGHVLAIGFIKLTLLFLFRALFKGRSERTAFDISNWILIILVTLWTVAFLFLEIFACGARPAASWESLESLRTKCMDTWALMAACATISWVLDLAIFIEPLVMIRTLNMKFKRKIQASVVFLFSFFAVIAGLLRMIPWLQIFTQGTTNPLVRVLATDLSILDQQGIASIVLFWTYMEIGIGFLISCVPRSAWVLDRFSLATLSPLFSKLRSFTSVTSLSGRSGSKVDQTSRTWETKTKGGDHSQRDLISGVPPKTSYSQPSFDDIPLATMPEQNRRS</sequence>
<dbReference type="PANTHER" id="PTHR33048:SF157">
    <property type="entry name" value="INTEGRAL MEMBRANE PROTEIN"/>
    <property type="match status" value="1"/>
</dbReference>
<dbReference type="GeneID" id="87841898"/>
<keyword evidence="3 7" id="KW-1133">Transmembrane helix</keyword>
<evidence type="ECO:0000256" key="1">
    <source>
        <dbReference type="ARBA" id="ARBA00004141"/>
    </source>
</evidence>
<dbReference type="EMBL" id="JAUEPN010000013">
    <property type="protein sequence ID" value="KAK3290559.1"/>
    <property type="molecule type" value="Genomic_DNA"/>
</dbReference>
<feature type="transmembrane region" description="Helical" evidence="7">
    <location>
        <begin position="24"/>
        <end position="47"/>
    </location>
</feature>
<dbReference type="InterPro" id="IPR049326">
    <property type="entry name" value="Rhodopsin_dom_fungi"/>
</dbReference>
<keyword evidence="2 7" id="KW-0812">Transmembrane</keyword>
<keyword evidence="4 7" id="KW-0472">Membrane</keyword>